<keyword evidence="7" id="KW-1185">Reference proteome</keyword>
<dbReference type="InterPro" id="IPR008972">
    <property type="entry name" value="Cupredoxin"/>
</dbReference>
<dbReference type="PANTHER" id="PTHR11709:SF518">
    <property type="entry name" value="MULTICOPPER OXIDASE"/>
    <property type="match status" value="1"/>
</dbReference>
<keyword evidence="1" id="KW-0479">Metal-binding</keyword>
<dbReference type="Proteomes" id="UP000013148">
    <property type="component" value="Unassembled WGS sequence"/>
</dbReference>
<dbReference type="CDD" id="cd13853">
    <property type="entry name" value="CuRO_1_Tth-MCO_like"/>
    <property type="match status" value="1"/>
</dbReference>
<dbReference type="InterPro" id="IPR011707">
    <property type="entry name" value="Cu-oxidase-like_N"/>
</dbReference>
<evidence type="ECO:0000256" key="1">
    <source>
        <dbReference type="ARBA" id="ARBA00022723"/>
    </source>
</evidence>
<evidence type="ECO:0000256" key="3">
    <source>
        <dbReference type="SAM" id="SignalP"/>
    </source>
</evidence>
<name>N8Y942_ACIGI</name>
<dbReference type="PANTHER" id="PTHR11709">
    <property type="entry name" value="MULTI-COPPER OXIDASE"/>
    <property type="match status" value="1"/>
</dbReference>
<evidence type="ECO:0000256" key="2">
    <source>
        <dbReference type="ARBA" id="ARBA00023002"/>
    </source>
</evidence>
<dbReference type="GO" id="GO:0005507">
    <property type="term" value="F:copper ion binding"/>
    <property type="evidence" value="ECO:0007669"/>
    <property type="project" value="InterPro"/>
</dbReference>
<feature type="signal peptide" evidence="3">
    <location>
        <begin position="1"/>
        <end position="18"/>
    </location>
</feature>
<dbReference type="AlphaFoldDB" id="N8Y942"/>
<dbReference type="InterPro" id="IPR033138">
    <property type="entry name" value="Cu_oxidase_CS"/>
</dbReference>
<evidence type="ECO:0000313" key="6">
    <source>
        <dbReference type="EMBL" id="ENV16153.1"/>
    </source>
</evidence>
<feature type="chain" id="PRO_5004136833" description="Plastocyanin-like domain-containing protein" evidence="3">
    <location>
        <begin position="19"/>
        <end position="694"/>
    </location>
</feature>
<reference evidence="6 7" key="1">
    <citation type="submission" date="2013-02" db="EMBL/GenBank/DDBJ databases">
        <title>The Genome Sequence of Acinetobacter guillouiae NIPH 991.</title>
        <authorList>
            <consortium name="The Broad Institute Genome Sequencing Platform"/>
            <consortium name="The Broad Institute Genome Sequencing Center for Infectious Disease"/>
            <person name="Cerqueira G."/>
            <person name="Feldgarden M."/>
            <person name="Courvalin P."/>
            <person name="Perichon B."/>
            <person name="Grillot-Courvalin C."/>
            <person name="Clermont D."/>
            <person name="Rocha E."/>
            <person name="Yoon E.-J."/>
            <person name="Nemec A."/>
            <person name="Walker B."/>
            <person name="Young S.K."/>
            <person name="Zeng Q."/>
            <person name="Gargeya S."/>
            <person name="Fitzgerald M."/>
            <person name="Haas B."/>
            <person name="Abouelleil A."/>
            <person name="Alvarado L."/>
            <person name="Arachchi H.M."/>
            <person name="Berlin A.M."/>
            <person name="Chapman S.B."/>
            <person name="Dewar J."/>
            <person name="Goldberg J."/>
            <person name="Griggs A."/>
            <person name="Gujja S."/>
            <person name="Hansen M."/>
            <person name="Howarth C."/>
            <person name="Imamovic A."/>
            <person name="Larimer J."/>
            <person name="McCowan C."/>
            <person name="Murphy C."/>
            <person name="Neiman D."/>
            <person name="Pearson M."/>
            <person name="Priest M."/>
            <person name="Roberts A."/>
            <person name="Saif S."/>
            <person name="Shea T."/>
            <person name="Sisk P."/>
            <person name="Sykes S."/>
            <person name="Wortman J."/>
            <person name="Nusbaum C."/>
            <person name="Birren B."/>
        </authorList>
    </citation>
    <scope>NUCLEOTIDE SEQUENCE [LARGE SCALE GENOMIC DNA]</scope>
    <source>
        <strain evidence="6 7">NIPH 991</strain>
    </source>
</reference>
<dbReference type="PATRIC" id="fig|1217656.3.peg.3034"/>
<organism evidence="6 7">
    <name type="scientific">Acinetobacter guillouiae NIPH 991</name>
    <dbReference type="NCBI Taxonomy" id="1217656"/>
    <lineage>
        <taxon>Bacteria</taxon>
        <taxon>Pseudomonadati</taxon>
        <taxon>Pseudomonadota</taxon>
        <taxon>Gammaproteobacteria</taxon>
        <taxon>Moraxellales</taxon>
        <taxon>Moraxellaceae</taxon>
        <taxon>Acinetobacter</taxon>
    </lineage>
</organism>
<dbReference type="GO" id="GO:0016491">
    <property type="term" value="F:oxidoreductase activity"/>
    <property type="evidence" value="ECO:0007669"/>
    <property type="project" value="UniProtKB-KW"/>
</dbReference>
<evidence type="ECO:0000313" key="7">
    <source>
        <dbReference type="Proteomes" id="UP000013148"/>
    </source>
</evidence>
<dbReference type="Pfam" id="PF07732">
    <property type="entry name" value="Cu-oxidase_3"/>
    <property type="match status" value="1"/>
</dbReference>
<dbReference type="InterPro" id="IPR045087">
    <property type="entry name" value="Cu-oxidase_fam"/>
</dbReference>
<sequence length="694" mass="77895">MKNYITILTLLAPTPLYAGIQNPPLFNNSNIDSNFVSIDLEVDKKLGEIYNPVTNRIDSVELRQYIDPHNPLANQFVAPTIQIKQGKSLKVNLMNNLPLYEYKKNNGEIEKTPNCRDEHNTIGCINTTNLHTHGLQVNPEYTVMPSKDGKDKGIAADNVFIKINPKEKQDYQFDIPKDHPAGTYWYHAHLHGSTALQVTSGMAGALIIEGNRLPKFDGKSFEQKGDFDVLWKAKKPSKISLNNIQHKISADSNNDLVMVFQQIQYICGDNQKLYKVNCGTNEIGHLDGDVEIKISDTDKYKLLSPSGWKKSGRYTSINGNVLGQIDLNQNEFYRWRMIHGGVRDTIGLRVYKLEKPINTQDKPNFIAECQKAAKLNNAINYSIVAQDGLTTNAIQQTNTILLQPGYRYDVIFNFKDAGQYCVVDNDKFPDSFKVNTNIEAKSSTDTPDPDKVLAIVNVKVSSSPTITLKEFLKSKVEDITLSNGQQLDAITQKQIKSDLDNNLITAFTPLDSLQNIESSNSNIKIGQQQLNFNISKVFGISNEKFNADLALAYGNNLNRYLTLNGIDEWTLTSTLAGHPFHIHVNPFQIQSVYKVDGSNNRIGGDITLEKNTNPLFNGLNGVWKDTLFVPTGYEIVVRTKYEKFTGDFVLHCHILDHEDQGMMQNVRICDPNDKDCKTRPFGSVVPAGLHSHAH</sequence>
<protein>
    <recommendedName>
        <fullName evidence="8">Plastocyanin-like domain-containing protein</fullName>
    </recommendedName>
</protein>
<dbReference type="RefSeq" id="WP_004821493.1">
    <property type="nucleotide sequence ID" value="NZ_KB849456.1"/>
</dbReference>
<gene>
    <name evidence="6" type="ORF">F964_03088</name>
</gene>
<dbReference type="HOGENOM" id="CLU_009100_3_0_6"/>
<keyword evidence="3" id="KW-0732">Signal</keyword>
<dbReference type="InterPro" id="IPR002355">
    <property type="entry name" value="Cu_oxidase_Cu_BS"/>
</dbReference>
<comment type="caution">
    <text evidence="6">The sequence shown here is derived from an EMBL/GenBank/DDBJ whole genome shotgun (WGS) entry which is preliminary data.</text>
</comment>
<dbReference type="eggNOG" id="COG2132">
    <property type="taxonomic scope" value="Bacteria"/>
</dbReference>
<evidence type="ECO:0000259" key="4">
    <source>
        <dbReference type="Pfam" id="PF07731"/>
    </source>
</evidence>
<feature type="domain" description="Plastocyanin-like" evidence="5">
    <location>
        <begin position="126"/>
        <end position="210"/>
    </location>
</feature>
<dbReference type="Gene3D" id="2.60.40.420">
    <property type="entry name" value="Cupredoxins - blue copper proteins"/>
    <property type="match status" value="3"/>
</dbReference>
<dbReference type="EMBL" id="APPJ01000012">
    <property type="protein sequence ID" value="ENV16153.1"/>
    <property type="molecule type" value="Genomic_DNA"/>
</dbReference>
<evidence type="ECO:0000259" key="5">
    <source>
        <dbReference type="Pfam" id="PF07732"/>
    </source>
</evidence>
<accession>N8Y942</accession>
<dbReference type="SUPFAM" id="SSF49503">
    <property type="entry name" value="Cupredoxins"/>
    <property type="match status" value="3"/>
</dbReference>
<dbReference type="InterPro" id="IPR011706">
    <property type="entry name" value="Cu-oxidase_C"/>
</dbReference>
<dbReference type="PROSITE" id="PS00080">
    <property type="entry name" value="MULTICOPPER_OXIDASE2"/>
    <property type="match status" value="1"/>
</dbReference>
<dbReference type="Pfam" id="PF07731">
    <property type="entry name" value="Cu-oxidase_2"/>
    <property type="match status" value="1"/>
</dbReference>
<keyword evidence="2" id="KW-0560">Oxidoreductase</keyword>
<dbReference type="PROSITE" id="PS00079">
    <property type="entry name" value="MULTICOPPER_OXIDASE1"/>
    <property type="match status" value="1"/>
</dbReference>
<feature type="domain" description="Plastocyanin-like" evidence="4">
    <location>
        <begin position="563"/>
        <end position="667"/>
    </location>
</feature>
<dbReference type="CDD" id="cd13900">
    <property type="entry name" value="CuRO_3_Tth-MCO_like"/>
    <property type="match status" value="1"/>
</dbReference>
<proteinExistence type="predicted"/>
<evidence type="ECO:0008006" key="8">
    <source>
        <dbReference type="Google" id="ProtNLM"/>
    </source>
</evidence>